<name>A0A160FX75_9BURK</name>
<evidence type="ECO:0000313" key="2">
    <source>
        <dbReference type="Proteomes" id="UP000076852"/>
    </source>
</evidence>
<geneLocation type="plasmid" evidence="2">
    <name>polga1</name>
</geneLocation>
<gene>
    <name evidence="1" type="ORF">AYM40_36150</name>
</gene>
<organism evidence="1 2">
    <name type="scientific">Paraburkholderia phytofirmans OLGA172</name>
    <dbReference type="NCBI Taxonomy" id="1417228"/>
    <lineage>
        <taxon>Bacteria</taxon>
        <taxon>Pseudomonadati</taxon>
        <taxon>Pseudomonadota</taxon>
        <taxon>Betaproteobacteria</taxon>
        <taxon>Burkholderiales</taxon>
        <taxon>Burkholderiaceae</taxon>
        <taxon>Paraburkholderia</taxon>
    </lineage>
</organism>
<evidence type="ECO:0000313" key="1">
    <source>
        <dbReference type="EMBL" id="ANB77796.1"/>
    </source>
</evidence>
<proteinExistence type="predicted"/>
<keyword evidence="1" id="KW-0614">Plasmid</keyword>
<accession>A0A160FX75</accession>
<sequence>MIFRARGKKFLIMRVYKADRKAPRLIAGMFIAKPGGRLISDISIAVIGTRWVVHVTISALQIKTCWIRVGKPLKTKQRKETFPIRLMRDR</sequence>
<dbReference type="AlphaFoldDB" id="A0A160FX75"/>
<dbReference type="KEGG" id="buz:AYM40_36150"/>
<reference evidence="1 2" key="1">
    <citation type="journal article" date="2016" name="Gene">
        <title>PacBio SMRT assembly of a complex multi-replicon genome reveals chlorocatechol degradative operon in a region of genome plasticity.</title>
        <authorList>
            <person name="Ricker N."/>
            <person name="Shen S.Y."/>
            <person name="Goordial J."/>
            <person name="Jin S."/>
            <person name="Fulthorpe R.R."/>
        </authorList>
    </citation>
    <scope>NUCLEOTIDE SEQUENCE [LARGE SCALE GENOMIC DNA]</scope>
    <source>
        <strain evidence="1 2">OLGA172</strain>
        <plasmid evidence="2">polga1</plasmid>
    </source>
</reference>
<dbReference type="Proteomes" id="UP000076852">
    <property type="component" value="Plasmid pOLGA1"/>
</dbReference>
<protein>
    <submittedName>
        <fullName evidence="1">Uncharacterized protein</fullName>
    </submittedName>
</protein>
<keyword evidence="2" id="KW-1185">Reference proteome</keyword>
<dbReference type="EMBL" id="CP014580">
    <property type="protein sequence ID" value="ANB77796.1"/>
    <property type="molecule type" value="Genomic_DNA"/>
</dbReference>